<feature type="domain" description="NodB homology" evidence="1">
    <location>
        <begin position="26"/>
        <end position="271"/>
    </location>
</feature>
<dbReference type="InterPro" id="IPR022560">
    <property type="entry name" value="DUF3473"/>
</dbReference>
<dbReference type="InterPro" id="IPR011330">
    <property type="entry name" value="Glyco_hydro/deAcase_b/a-brl"/>
</dbReference>
<dbReference type="PANTHER" id="PTHR47561">
    <property type="entry name" value="POLYSACCHARIDE DEACETYLASE FAMILY PROTEIN (AFU_ORTHOLOGUE AFUA_6G05030)"/>
    <property type="match status" value="1"/>
</dbReference>
<keyword evidence="3" id="KW-1185">Reference proteome</keyword>
<evidence type="ECO:0000259" key="1">
    <source>
        <dbReference type="PROSITE" id="PS51677"/>
    </source>
</evidence>
<dbReference type="Pfam" id="PF01522">
    <property type="entry name" value="Polysacc_deac_1"/>
    <property type="match status" value="1"/>
</dbReference>
<dbReference type="CDD" id="cd10941">
    <property type="entry name" value="CE4_PuuE_HpPgdA_like_2"/>
    <property type="match status" value="1"/>
</dbReference>
<dbReference type="Gene3D" id="3.20.20.370">
    <property type="entry name" value="Glycoside hydrolase/deacetylase"/>
    <property type="match status" value="1"/>
</dbReference>
<dbReference type="Pfam" id="PF11959">
    <property type="entry name" value="DUF3473"/>
    <property type="match status" value="1"/>
</dbReference>
<sequence length="271" mass="30307">MVRPTAVLSVDVECFSHIPAYRNAHGSLAGSDTDVGLSAIEVLLDRYDAYDAVGTFFVVSDIAERHPEIITRIVDAGHEIGSHTHRHVHLSEIDTAERRDELRTSRETLERVADSPVTGFRAPSFDITTDHFTELAAAGYEYDSSIVPCRSIPGWYGGEHTVQEPAPASRFVEGAPSTVTELPVAVMPGLRLPLTGTWLRFFGVKYTILGMKLLARRGIVPILYIHPWELVDLPRVDGVPRRVYWRTGEWLQNAVERILSERFTFVPMNSL</sequence>
<dbReference type="InterPro" id="IPR045235">
    <property type="entry name" value="PuuE_HpPgdA-like"/>
</dbReference>
<dbReference type="AlphaFoldDB" id="A0ABD5YHW4"/>
<comment type="caution">
    <text evidence="2">The sequence shown here is derived from an EMBL/GenBank/DDBJ whole genome shotgun (WGS) entry which is preliminary data.</text>
</comment>
<dbReference type="RefSeq" id="WP_248904688.1">
    <property type="nucleotide sequence ID" value="NZ_CP109979.1"/>
</dbReference>
<dbReference type="EMBL" id="JBHTAX010000001">
    <property type="protein sequence ID" value="MFC7188958.1"/>
    <property type="molecule type" value="Genomic_DNA"/>
</dbReference>
<reference evidence="2 3" key="1">
    <citation type="journal article" date="2019" name="Int. J. Syst. Evol. Microbiol.">
        <title>The Global Catalogue of Microorganisms (GCM) 10K type strain sequencing project: providing services to taxonomists for standard genome sequencing and annotation.</title>
        <authorList>
            <consortium name="The Broad Institute Genomics Platform"/>
            <consortium name="The Broad Institute Genome Sequencing Center for Infectious Disease"/>
            <person name="Wu L."/>
            <person name="Ma J."/>
        </authorList>
    </citation>
    <scope>NUCLEOTIDE SEQUENCE [LARGE SCALE GENOMIC DNA]</scope>
    <source>
        <strain evidence="2 3">RDMS1</strain>
    </source>
</reference>
<organism evidence="2 3">
    <name type="scientific">Halocatena marina</name>
    <dbReference type="NCBI Taxonomy" id="2934937"/>
    <lineage>
        <taxon>Archaea</taxon>
        <taxon>Methanobacteriati</taxon>
        <taxon>Methanobacteriota</taxon>
        <taxon>Stenosarchaea group</taxon>
        <taxon>Halobacteria</taxon>
        <taxon>Halobacteriales</taxon>
        <taxon>Natronomonadaceae</taxon>
        <taxon>Halocatena</taxon>
    </lineage>
</organism>
<dbReference type="Proteomes" id="UP001596417">
    <property type="component" value="Unassembled WGS sequence"/>
</dbReference>
<evidence type="ECO:0000313" key="3">
    <source>
        <dbReference type="Proteomes" id="UP001596417"/>
    </source>
</evidence>
<gene>
    <name evidence="2" type="ORF">ACFQL7_03260</name>
</gene>
<dbReference type="PROSITE" id="PS51677">
    <property type="entry name" value="NODB"/>
    <property type="match status" value="1"/>
</dbReference>
<dbReference type="SUPFAM" id="SSF88713">
    <property type="entry name" value="Glycoside hydrolase/deacetylase"/>
    <property type="match status" value="1"/>
</dbReference>
<dbReference type="GeneID" id="76198525"/>
<proteinExistence type="predicted"/>
<dbReference type="PANTHER" id="PTHR47561:SF1">
    <property type="entry name" value="POLYSACCHARIDE DEACETYLASE FAMILY PROTEIN (AFU_ORTHOLOGUE AFUA_6G05030)"/>
    <property type="match status" value="1"/>
</dbReference>
<accession>A0ABD5YHW4</accession>
<evidence type="ECO:0000313" key="2">
    <source>
        <dbReference type="EMBL" id="MFC7188958.1"/>
    </source>
</evidence>
<dbReference type="InterPro" id="IPR002509">
    <property type="entry name" value="NODB_dom"/>
</dbReference>
<name>A0ABD5YHW4_9EURY</name>
<protein>
    <submittedName>
        <fullName evidence="2">Polysaccharide deacetylase family protein</fullName>
    </submittedName>
</protein>